<evidence type="ECO:0000259" key="6">
    <source>
        <dbReference type="Pfam" id="PF03544"/>
    </source>
</evidence>
<dbReference type="AlphaFoldDB" id="A0A8J7PKU5"/>
<evidence type="ECO:0000256" key="2">
    <source>
        <dbReference type="ARBA" id="ARBA00022692"/>
    </source>
</evidence>
<name>A0A8J7PKU5_9BACT</name>
<evidence type="ECO:0000256" key="1">
    <source>
        <dbReference type="ARBA" id="ARBA00004167"/>
    </source>
</evidence>
<protein>
    <submittedName>
        <fullName evidence="7">TonB family protein</fullName>
    </submittedName>
</protein>
<gene>
    <name evidence="7" type="ORF">J0M35_04950</name>
</gene>
<evidence type="ECO:0000313" key="7">
    <source>
        <dbReference type="EMBL" id="MBN8659687.1"/>
    </source>
</evidence>
<evidence type="ECO:0000256" key="4">
    <source>
        <dbReference type="ARBA" id="ARBA00023136"/>
    </source>
</evidence>
<dbReference type="Gene3D" id="3.30.1150.10">
    <property type="match status" value="1"/>
</dbReference>
<dbReference type="GO" id="GO:0055085">
    <property type="term" value="P:transmembrane transport"/>
    <property type="evidence" value="ECO:0007669"/>
    <property type="project" value="InterPro"/>
</dbReference>
<feature type="compositionally biased region" description="Basic and acidic residues" evidence="5">
    <location>
        <begin position="463"/>
        <end position="480"/>
    </location>
</feature>
<feature type="domain" description="TonB C-terminal" evidence="6">
    <location>
        <begin position="545"/>
        <end position="598"/>
    </location>
</feature>
<accession>A0A8J7PKU5</accession>
<sequence length="604" mass="65860">MRFAIANQTYIYRRLSQRLFSHSYWQSTKTNRSLRDLFSPRHLPNKAAHQAASSRFTTSLFRVAFGAYFYALATLSWSTPALAAEKKAPLSIHDKWAVLIGATDYSDKAIGDVPGATQNILNLTKIMIDPNYGRFTPDHILLITESKVTNANLGTALHSDWLSKKALPNHLILLYIALRVSPSKHTTDLYLLPPATASSDIERHAVSLLGTVREIKRRTQCQNIVVVLDSLTSKADKVGANEVVSRLQKIAADTGCIILCQDQNLASSQVVPGSEGATLYTSSLIELLRASGGLMPIDAMAQYCLQNLGAPGQIPFYISCADPELGKQTLGLKPKGFDPRYVKIGHSLEKHPELAIGLSDSFKAPIKPEESKIKPKTMNDILTESKPHKPTSILKDLHAAADTAAETENPEANHANISTNRLLGKVLDKGPDTGSNTGSNIGSDKVSNKGLDKVPNSASNNQPKDKSKDQSKDKSKDQPGTHKPINHSNSPENIAAAKPVPEPAPLTADNYQEHVMDLLADRFENDPLVKEAQSKSGLVDPAAVFSIARGGQIFDIELLESSKDSRLDALALKTLKEAKLPPLPSELGEEVQIRFRFHIYGSQP</sequence>
<organism evidence="7 8">
    <name type="scientific">Candidatus Obscuribacter phosphatis</name>
    <dbReference type="NCBI Taxonomy" id="1906157"/>
    <lineage>
        <taxon>Bacteria</taxon>
        <taxon>Bacillati</taxon>
        <taxon>Candidatus Melainabacteria</taxon>
        <taxon>Candidatus Obscuribacterales</taxon>
        <taxon>Candidatus Obscuribacteraceae</taxon>
        <taxon>Candidatus Obscuribacter</taxon>
    </lineage>
</organism>
<dbReference type="Proteomes" id="UP000664277">
    <property type="component" value="Unassembled WGS sequence"/>
</dbReference>
<proteinExistence type="predicted"/>
<feature type="region of interest" description="Disordered" evidence="5">
    <location>
        <begin position="367"/>
        <end position="392"/>
    </location>
</feature>
<dbReference type="NCBIfam" id="TIGR01352">
    <property type="entry name" value="tonB_Cterm"/>
    <property type="match status" value="1"/>
</dbReference>
<dbReference type="EMBL" id="JAFLCK010000005">
    <property type="protein sequence ID" value="MBN8659687.1"/>
    <property type="molecule type" value="Genomic_DNA"/>
</dbReference>
<evidence type="ECO:0000313" key="8">
    <source>
        <dbReference type="Proteomes" id="UP000664277"/>
    </source>
</evidence>
<feature type="region of interest" description="Disordered" evidence="5">
    <location>
        <begin position="425"/>
        <end position="507"/>
    </location>
</feature>
<reference evidence="7" key="1">
    <citation type="submission" date="2021-02" db="EMBL/GenBank/DDBJ databases">
        <title>Genome-Resolved Metagenomics of a Microbial Community Performing Photosynthetic Biological Nutrient Removal.</title>
        <authorList>
            <person name="Mcdaniel E.A."/>
        </authorList>
    </citation>
    <scope>NUCLEOTIDE SEQUENCE</scope>
    <source>
        <strain evidence="7">UWPOB_OBS1</strain>
    </source>
</reference>
<evidence type="ECO:0000256" key="5">
    <source>
        <dbReference type="SAM" id="MobiDB-lite"/>
    </source>
</evidence>
<comment type="caution">
    <text evidence="7">The sequence shown here is derived from an EMBL/GenBank/DDBJ whole genome shotgun (WGS) entry which is preliminary data.</text>
</comment>
<keyword evidence="2" id="KW-0812">Transmembrane</keyword>
<comment type="subcellular location">
    <subcellularLocation>
        <location evidence="1">Membrane</location>
        <topology evidence="1">Single-pass membrane protein</topology>
    </subcellularLocation>
</comment>
<dbReference type="GO" id="GO:0016020">
    <property type="term" value="C:membrane"/>
    <property type="evidence" value="ECO:0007669"/>
    <property type="project" value="UniProtKB-SubCell"/>
</dbReference>
<keyword evidence="4" id="KW-0472">Membrane</keyword>
<keyword evidence="3" id="KW-1133">Transmembrane helix</keyword>
<dbReference type="Pfam" id="PF03544">
    <property type="entry name" value="TonB_C"/>
    <property type="match status" value="1"/>
</dbReference>
<dbReference type="InterPro" id="IPR006260">
    <property type="entry name" value="TonB/TolA_C"/>
</dbReference>
<dbReference type="SUPFAM" id="SSF74653">
    <property type="entry name" value="TolA/TonB C-terminal domain"/>
    <property type="match status" value="1"/>
</dbReference>
<dbReference type="InterPro" id="IPR037682">
    <property type="entry name" value="TonB_C"/>
</dbReference>
<evidence type="ECO:0000256" key="3">
    <source>
        <dbReference type="ARBA" id="ARBA00022989"/>
    </source>
</evidence>
<feature type="compositionally biased region" description="Polar residues" evidence="5">
    <location>
        <begin position="433"/>
        <end position="442"/>
    </location>
</feature>
<dbReference type="Gene3D" id="3.40.50.1460">
    <property type="match status" value="1"/>
</dbReference>